<comment type="caution">
    <text evidence="3">The sequence shown here is derived from an EMBL/GenBank/DDBJ whole genome shotgun (WGS) entry which is preliminary data.</text>
</comment>
<evidence type="ECO:0000256" key="1">
    <source>
        <dbReference type="SAM" id="MobiDB-lite"/>
    </source>
</evidence>
<evidence type="ECO:0000313" key="4">
    <source>
        <dbReference type="Proteomes" id="UP001331561"/>
    </source>
</evidence>
<dbReference type="EMBL" id="JAYXHS010000001">
    <property type="protein sequence ID" value="MEC5384334.1"/>
    <property type="molecule type" value="Genomic_DNA"/>
</dbReference>
<dbReference type="InterPro" id="IPR012902">
    <property type="entry name" value="N_methyl_site"/>
</dbReference>
<organism evidence="3 4">
    <name type="scientific">Uliginosibacterium silvisoli</name>
    <dbReference type="NCBI Taxonomy" id="3114758"/>
    <lineage>
        <taxon>Bacteria</taxon>
        <taxon>Pseudomonadati</taxon>
        <taxon>Pseudomonadota</taxon>
        <taxon>Betaproteobacteria</taxon>
        <taxon>Rhodocyclales</taxon>
        <taxon>Zoogloeaceae</taxon>
        <taxon>Uliginosibacterium</taxon>
    </lineage>
</organism>
<keyword evidence="4" id="KW-1185">Reference proteome</keyword>
<dbReference type="InterPro" id="IPR013362">
    <property type="entry name" value="Pilus_4_PilV"/>
</dbReference>
<protein>
    <submittedName>
        <fullName evidence="3">Type IV pilus modification protein PilV</fullName>
    </submittedName>
</protein>
<dbReference type="PROSITE" id="PS00409">
    <property type="entry name" value="PROKAR_NTER_METHYL"/>
    <property type="match status" value="1"/>
</dbReference>
<name>A0ABU6JY68_9RHOO</name>
<keyword evidence="2" id="KW-1133">Transmembrane helix</keyword>
<evidence type="ECO:0000313" key="3">
    <source>
        <dbReference type="EMBL" id="MEC5384334.1"/>
    </source>
</evidence>
<sequence length="168" mass="17321">MSCKSVQGVSLIEVLIAVLVLSLGLLGAFKLQAEGVRQNADSKYTVFASALAHDALDAIAYDRFADRASWVLIDSITSKENCPSSSSSAAASSSSSATPSRSSAWIRRVACDLPDGGAKISCGSAASGTFNACEVRMQWTPPGRDTVSASYKMYDAATAAASSAASSH</sequence>
<feature type="compositionally biased region" description="Low complexity" evidence="1">
    <location>
        <begin position="84"/>
        <end position="99"/>
    </location>
</feature>
<feature type="transmembrane region" description="Helical" evidence="2">
    <location>
        <begin position="6"/>
        <end position="29"/>
    </location>
</feature>
<dbReference type="Pfam" id="PF07963">
    <property type="entry name" value="N_methyl"/>
    <property type="match status" value="1"/>
</dbReference>
<accession>A0ABU6JY68</accession>
<feature type="region of interest" description="Disordered" evidence="1">
    <location>
        <begin position="79"/>
        <end position="99"/>
    </location>
</feature>
<proteinExistence type="predicted"/>
<keyword evidence="2" id="KW-0812">Transmembrane</keyword>
<reference evidence="3 4" key="1">
    <citation type="submission" date="2024-01" db="EMBL/GenBank/DDBJ databases">
        <title>Uliginosibacterium soil sp. nov.</title>
        <authorList>
            <person name="Lv Y."/>
        </authorList>
    </citation>
    <scope>NUCLEOTIDE SEQUENCE [LARGE SCALE GENOMIC DNA]</scope>
    <source>
        <strain evidence="3 4">H3</strain>
    </source>
</reference>
<keyword evidence="2" id="KW-0472">Membrane</keyword>
<dbReference type="NCBIfam" id="TIGR02532">
    <property type="entry name" value="IV_pilin_GFxxxE"/>
    <property type="match status" value="1"/>
</dbReference>
<gene>
    <name evidence="3" type="primary">pilV</name>
    <name evidence="3" type="ORF">VVD49_01295</name>
</gene>
<dbReference type="RefSeq" id="WP_327597314.1">
    <property type="nucleotide sequence ID" value="NZ_JAYXHS010000001.1"/>
</dbReference>
<dbReference type="NCBIfam" id="TIGR02523">
    <property type="entry name" value="type_IV_pilV"/>
    <property type="match status" value="1"/>
</dbReference>
<evidence type="ECO:0000256" key="2">
    <source>
        <dbReference type="SAM" id="Phobius"/>
    </source>
</evidence>
<dbReference type="Proteomes" id="UP001331561">
    <property type="component" value="Unassembled WGS sequence"/>
</dbReference>